<evidence type="ECO:0000313" key="9">
    <source>
        <dbReference type="Proteomes" id="UP000550707"/>
    </source>
</evidence>
<keyword evidence="6" id="KW-0732">Signal</keyword>
<reference evidence="8 9" key="1">
    <citation type="journal article" date="2020" name="Nature">
        <title>Six reference-quality genomes reveal evolution of bat adaptations.</title>
        <authorList>
            <person name="Jebb D."/>
            <person name="Huang Z."/>
            <person name="Pippel M."/>
            <person name="Hughes G.M."/>
            <person name="Lavrichenko K."/>
            <person name="Devanna P."/>
            <person name="Winkler S."/>
            <person name="Jermiin L.S."/>
            <person name="Skirmuntt E.C."/>
            <person name="Katzourakis A."/>
            <person name="Burkitt-Gray L."/>
            <person name="Ray D.A."/>
            <person name="Sullivan K.A.M."/>
            <person name="Roscito J.G."/>
            <person name="Kirilenko B.M."/>
            <person name="Davalos L.M."/>
            <person name="Corthals A.P."/>
            <person name="Power M.L."/>
            <person name="Jones G."/>
            <person name="Ransome R.D."/>
            <person name="Dechmann D.K.N."/>
            <person name="Locatelli A.G."/>
            <person name="Puechmaille S.J."/>
            <person name="Fedrigo O."/>
            <person name="Jarvis E.D."/>
            <person name="Hiller M."/>
            <person name="Vernes S.C."/>
            <person name="Myers E.W."/>
            <person name="Teeling E.C."/>
        </authorList>
    </citation>
    <scope>NUCLEOTIDE SEQUENCE [LARGE SCALE GENOMIC DNA]</scope>
    <source>
        <strain evidence="8">MMolMol1</strain>
        <tissue evidence="8">Muscle</tissue>
    </source>
</reference>
<dbReference type="SMART" id="SM00872">
    <property type="entry name" value="Alpha-mann_mid"/>
    <property type="match status" value="1"/>
</dbReference>
<dbReference type="Gene3D" id="2.60.40.1360">
    <property type="match status" value="1"/>
</dbReference>
<dbReference type="FunFam" id="3.20.110.10:FF:000004">
    <property type="entry name" value="Alpha-mannosidase"/>
    <property type="match status" value="1"/>
</dbReference>
<feature type="chain" id="PRO_5029940758" description="Alpha-mannosidase" evidence="6">
    <location>
        <begin position="24"/>
        <end position="990"/>
    </location>
</feature>
<dbReference type="InterPro" id="IPR011330">
    <property type="entry name" value="Glyco_hydro/deAcase_b/a-brl"/>
</dbReference>
<keyword evidence="5 6" id="KW-0326">Glycosidase</keyword>
<organism evidence="8 9">
    <name type="scientific">Molossus molossus</name>
    <name type="common">Pallas' mastiff bat</name>
    <name type="synonym">Vespertilio molossus</name>
    <dbReference type="NCBI Taxonomy" id="27622"/>
    <lineage>
        <taxon>Eukaryota</taxon>
        <taxon>Metazoa</taxon>
        <taxon>Chordata</taxon>
        <taxon>Craniata</taxon>
        <taxon>Vertebrata</taxon>
        <taxon>Euteleostomi</taxon>
        <taxon>Mammalia</taxon>
        <taxon>Eutheria</taxon>
        <taxon>Laurasiatheria</taxon>
        <taxon>Chiroptera</taxon>
        <taxon>Yangochiroptera</taxon>
        <taxon>Molossidae</taxon>
        <taxon>Molossus</taxon>
    </lineage>
</organism>
<comment type="caution">
    <text evidence="8">The sequence shown here is derived from an EMBL/GenBank/DDBJ whole genome shotgun (WGS) entry which is preliminary data.</text>
</comment>
<dbReference type="InterPro" id="IPR037094">
    <property type="entry name" value="Glyco_hydro_38_cen_sf"/>
</dbReference>
<evidence type="ECO:0000256" key="1">
    <source>
        <dbReference type="ARBA" id="ARBA00009792"/>
    </source>
</evidence>
<dbReference type="InterPro" id="IPR028995">
    <property type="entry name" value="Glyco_hydro_57/38_cen_sf"/>
</dbReference>
<dbReference type="InterPro" id="IPR015341">
    <property type="entry name" value="Glyco_hydro_38_cen"/>
</dbReference>
<feature type="signal peptide" evidence="6">
    <location>
        <begin position="1"/>
        <end position="23"/>
    </location>
</feature>
<dbReference type="InterPro" id="IPR013780">
    <property type="entry name" value="Glyco_hydro_b"/>
</dbReference>
<dbReference type="InterPro" id="IPR011682">
    <property type="entry name" value="Glyco_hydro_38_C"/>
</dbReference>
<dbReference type="SUPFAM" id="SSF88713">
    <property type="entry name" value="Glycoside hydrolase/deacetylase"/>
    <property type="match status" value="1"/>
</dbReference>
<dbReference type="GO" id="GO:0046872">
    <property type="term" value="F:metal ion binding"/>
    <property type="evidence" value="ECO:0007669"/>
    <property type="project" value="UniProtKB-KW"/>
</dbReference>
<dbReference type="PANTHER" id="PTHR11607:SF28">
    <property type="entry name" value="EPIDIDYMIS-SPECIFIC ALPHA-MANNOSIDASE"/>
    <property type="match status" value="1"/>
</dbReference>
<evidence type="ECO:0000259" key="7">
    <source>
        <dbReference type="SMART" id="SM00872"/>
    </source>
</evidence>
<dbReference type="Pfam" id="PF09261">
    <property type="entry name" value="Alpha-mann_mid"/>
    <property type="match status" value="1"/>
</dbReference>
<evidence type="ECO:0000256" key="3">
    <source>
        <dbReference type="ARBA" id="ARBA00022801"/>
    </source>
</evidence>
<dbReference type="SUPFAM" id="SSF74650">
    <property type="entry name" value="Galactose mutarotase-like"/>
    <property type="match status" value="1"/>
</dbReference>
<dbReference type="FunFam" id="2.60.40.1360:FF:000003">
    <property type="entry name" value="Alpha-mannosidase"/>
    <property type="match status" value="1"/>
</dbReference>
<dbReference type="Gene3D" id="1.20.1270.50">
    <property type="entry name" value="Glycoside hydrolase family 38, central domain"/>
    <property type="match status" value="2"/>
</dbReference>
<dbReference type="Gene3D" id="2.60.40.1180">
    <property type="entry name" value="Golgi alpha-mannosidase II"/>
    <property type="match status" value="1"/>
</dbReference>
<dbReference type="PANTHER" id="PTHR11607">
    <property type="entry name" value="ALPHA-MANNOSIDASE"/>
    <property type="match status" value="1"/>
</dbReference>
<evidence type="ECO:0000313" key="8">
    <source>
        <dbReference type="EMBL" id="KAF6501245.1"/>
    </source>
</evidence>
<evidence type="ECO:0000256" key="4">
    <source>
        <dbReference type="ARBA" id="ARBA00022833"/>
    </source>
</evidence>
<dbReference type="InterPro" id="IPR000602">
    <property type="entry name" value="Glyco_hydro_38_N"/>
</dbReference>
<dbReference type="GO" id="GO:0005764">
    <property type="term" value="C:lysosome"/>
    <property type="evidence" value="ECO:0007669"/>
    <property type="project" value="TreeGrafter"/>
</dbReference>
<dbReference type="Pfam" id="PF07748">
    <property type="entry name" value="Glyco_hydro_38C"/>
    <property type="match status" value="1"/>
</dbReference>
<dbReference type="InterPro" id="IPR011013">
    <property type="entry name" value="Gal_mutarotase_sf_dom"/>
</dbReference>
<dbReference type="Gene3D" id="3.20.110.10">
    <property type="entry name" value="Glycoside hydrolase 38, N terminal domain"/>
    <property type="match status" value="1"/>
</dbReference>
<feature type="domain" description="Glycoside hydrolase family 38 central" evidence="7">
    <location>
        <begin position="346"/>
        <end position="429"/>
    </location>
</feature>
<keyword evidence="9" id="KW-1185">Reference proteome</keyword>
<keyword evidence="3 6" id="KW-0378">Hydrolase</keyword>
<evidence type="ECO:0000256" key="6">
    <source>
        <dbReference type="RuleBase" id="RU361199"/>
    </source>
</evidence>
<dbReference type="InterPro" id="IPR027291">
    <property type="entry name" value="Glyco_hydro_38_N_sf"/>
</dbReference>
<dbReference type="Gene3D" id="2.70.98.30">
    <property type="entry name" value="Golgi alpha-mannosidase II, domain 4"/>
    <property type="match status" value="1"/>
</dbReference>
<gene>
    <name evidence="8" type="ORF">HJG59_011844</name>
</gene>
<proteinExistence type="inferred from homology"/>
<dbReference type="AlphaFoldDB" id="A0A7J8JY35"/>
<evidence type="ECO:0000256" key="5">
    <source>
        <dbReference type="ARBA" id="ARBA00023295"/>
    </source>
</evidence>
<protein>
    <recommendedName>
        <fullName evidence="6">Alpha-mannosidase</fullName>
        <ecNumber evidence="6">3.2.1.-</ecNumber>
    </recommendedName>
</protein>
<dbReference type="InterPro" id="IPR050843">
    <property type="entry name" value="Glycosyl_Hydrlase_38"/>
</dbReference>
<keyword evidence="4 6" id="KW-0862">Zinc</keyword>
<comment type="cofactor">
    <cofactor evidence="6">
        <name>Zn(2+)</name>
        <dbReference type="ChEBI" id="CHEBI:29105"/>
    </cofactor>
    <text evidence="6">Binds 1 zinc ion per subunit.</text>
</comment>
<dbReference type="EMBL" id="JACASF010000001">
    <property type="protein sequence ID" value="KAF6501245.1"/>
    <property type="molecule type" value="Genomic_DNA"/>
</dbReference>
<dbReference type="GO" id="GO:0004559">
    <property type="term" value="F:alpha-mannosidase activity"/>
    <property type="evidence" value="ECO:0007669"/>
    <property type="project" value="InterPro"/>
</dbReference>
<dbReference type="Pfam" id="PF01074">
    <property type="entry name" value="Glyco_hydro_38N"/>
    <property type="match status" value="1"/>
</dbReference>
<dbReference type="FunFam" id="2.70.98.30:FF:000005">
    <property type="entry name" value="Alpha-mannosidase"/>
    <property type="match status" value="1"/>
</dbReference>
<keyword evidence="2 6" id="KW-0479">Metal-binding</keyword>
<dbReference type="EC" id="3.2.1.-" evidence="6"/>
<evidence type="ECO:0000256" key="2">
    <source>
        <dbReference type="ARBA" id="ARBA00022723"/>
    </source>
</evidence>
<accession>A0A7J8JY35</accession>
<comment type="similarity">
    <text evidence="1 6">Belongs to the glycosyl hydrolase 38 family.</text>
</comment>
<dbReference type="GO" id="GO:0030246">
    <property type="term" value="F:carbohydrate binding"/>
    <property type="evidence" value="ECO:0007669"/>
    <property type="project" value="InterPro"/>
</dbReference>
<dbReference type="SUPFAM" id="SSF88688">
    <property type="entry name" value="Families 57/38 glycoside transferase middle domain"/>
    <property type="match status" value="1"/>
</dbReference>
<dbReference type="Proteomes" id="UP000550707">
    <property type="component" value="Unassembled WGS sequence"/>
</dbReference>
<name>A0A7J8JY35_MOLMO</name>
<sequence>MGPLCWLPLFTHLVLLLPPGTWPRGPIRVFVVPHSHMDVGWLYTIKENMHLYVKDVYATVVQELTLSRHRRFISVEQEYFRLWWDYYASGKQKNQVHRLVASGRLEFVIGGQVMHDEAVTHFDDQILQLTEGHGFLYETFGVRPRFSWQVDPFGASATTPTLFALAGFNAHVISRIDYDLKEAMQKAQELQFVWRGSPSLAKRQEIFTHVMDKFSYCTHGPVTWEDSLFSAELIQNGFDPEDREFYFDLKNHMQVLVKDMKLRATWFRTPHVLWPWGCDRTFSNATLQFTNMDRLLDFINMWTFKHGVTVEYATLSTYFNAVHAHRDVWQVRDHRDFLPYSSAPSEAWTGFYTSRSRLKGLARRASALLHAGESMFTRYMWPAPRGRPDPGWALRQLQKLRWAVSEVQHHDAISGTEAVHVSDMFVKHLNVGMQVVHKLMTSIVLKGTQRPAGPESEGYLAVVYNPLAWTVTTIVNLTLGFSTVNVTDETGRPVSTQDLQVQKSKELPSKYVLYMLTTIPGLSYRRYCIRPTKEDQEHGQITRITMPVPSRFPLRRRGRPRPSCMGLVSVTNECYTVFLDQDTNLMHSIWDRQSGQTVLVDQEFLEYEVHGNIDRGPVSDNYKFRPKHRAKPLWEVVRMEVVRGHLVTEIRQYFYRTVKAKNYSYAIYTRLAHVPRGRDQELLCHRIEQEYWVGPLERNQEVILRTRTDLRSGQVLHSDSNGYQMQRRPHRTFATNSIARNYYPMVQSAYIEDQRSRLVLLSEQAHGVSSQGEGQVEVMLNRRLWNNLTLSLLYNLTLNEVSTIHPVFWLLLGPQKEMTSLRPRAGLALQHRPVVVLANLSKADLNWSTPQPEAVTLPPSLHLQILSIPGWNYSSNHTEHLRNLHKGRHRKPKADLRRVLLRLHHLYEVGEHPSLSRPVRVNLKALLRGLGPVVAVEERSLTGTWNVSELERWRWRTKDRGGSRPPGPQGPVVTIRPKEIRTFFIHFGKQ</sequence>
<dbReference type="GO" id="GO:0006013">
    <property type="term" value="P:mannose metabolic process"/>
    <property type="evidence" value="ECO:0007669"/>
    <property type="project" value="InterPro"/>
</dbReference>